<protein>
    <submittedName>
        <fullName evidence="2">Uncharacterized protein</fullName>
    </submittedName>
</protein>
<dbReference type="AlphaFoldDB" id="A0AAV9A7A4"/>
<feature type="region of interest" description="Disordered" evidence="1">
    <location>
        <begin position="1"/>
        <end position="28"/>
    </location>
</feature>
<dbReference type="Proteomes" id="UP001179952">
    <property type="component" value="Unassembled WGS sequence"/>
</dbReference>
<feature type="compositionally biased region" description="Polar residues" evidence="1">
    <location>
        <begin position="168"/>
        <end position="180"/>
    </location>
</feature>
<comment type="caution">
    <text evidence="2">The sequence shown here is derived from an EMBL/GenBank/DDBJ whole genome shotgun (WGS) entry which is preliminary data.</text>
</comment>
<reference evidence="2" key="2">
    <citation type="submission" date="2023-06" db="EMBL/GenBank/DDBJ databases">
        <authorList>
            <person name="Ma L."/>
            <person name="Liu K.-W."/>
            <person name="Li Z."/>
            <person name="Hsiao Y.-Y."/>
            <person name="Qi Y."/>
            <person name="Fu T."/>
            <person name="Tang G."/>
            <person name="Zhang D."/>
            <person name="Sun W.-H."/>
            <person name="Liu D.-K."/>
            <person name="Li Y."/>
            <person name="Chen G.-Z."/>
            <person name="Liu X.-D."/>
            <person name="Liao X.-Y."/>
            <person name="Jiang Y.-T."/>
            <person name="Yu X."/>
            <person name="Hao Y."/>
            <person name="Huang J."/>
            <person name="Zhao X.-W."/>
            <person name="Ke S."/>
            <person name="Chen Y.-Y."/>
            <person name="Wu W.-L."/>
            <person name="Hsu J.-L."/>
            <person name="Lin Y.-F."/>
            <person name="Huang M.-D."/>
            <person name="Li C.-Y."/>
            <person name="Huang L."/>
            <person name="Wang Z.-W."/>
            <person name="Zhao X."/>
            <person name="Zhong W.-Y."/>
            <person name="Peng D.-H."/>
            <person name="Ahmad S."/>
            <person name="Lan S."/>
            <person name="Zhang J.-S."/>
            <person name="Tsai W.-C."/>
            <person name="Van De Peer Y."/>
            <person name="Liu Z.-J."/>
        </authorList>
    </citation>
    <scope>NUCLEOTIDE SEQUENCE</scope>
    <source>
        <strain evidence="2">SCP</strain>
        <tissue evidence="2">Leaves</tissue>
    </source>
</reference>
<proteinExistence type="predicted"/>
<name>A0AAV9A7A4_ACOGR</name>
<organism evidence="2 3">
    <name type="scientific">Acorus gramineus</name>
    <name type="common">Dwarf sweet flag</name>
    <dbReference type="NCBI Taxonomy" id="55184"/>
    <lineage>
        <taxon>Eukaryota</taxon>
        <taxon>Viridiplantae</taxon>
        <taxon>Streptophyta</taxon>
        <taxon>Embryophyta</taxon>
        <taxon>Tracheophyta</taxon>
        <taxon>Spermatophyta</taxon>
        <taxon>Magnoliopsida</taxon>
        <taxon>Liliopsida</taxon>
        <taxon>Acoraceae</taxon>
        <taxon>Acorus</taxon>
    </lineage>
</organism>
<keyword evidence="3" id="KW-1185">Reference proteome</keyword>
<sequence>MGCGTSKLEPDEVAAAAESATPPGIGPYRRRVEEIRRRRAFGWMRKDSISTTEFLIEPATDDEISRSGSLNDGDKVPPPSKEEEAPAAEAVEEREGEKVVAAAEEEAEEEEMRPSCGGKLGFGDCPGSPSFRVYYVGSTRSSDEDGSRKVDEMPKKSKKFLGRRESGDSLNSSEYPSIVV</sequence>
<dbReference type="EMBL" id="JAUJYN010000012">
    <property type="protein sequence ID" value="KAK1260054.1"/>
    <property type="molecule type" value="Genomic_DNA"/>
</dbReference>
<feature type="compositionally biased region" description="Basic and acidic residues" evidence="1">
    <location>
        <begin position="141"/>
        <end position="155"/>
    </location>
</feature>
<evidence type="ECO:0000313" key="2">
    <source>
        <dbReference type="EMBL" id="KAK1260054.1"/>
    </source>
</evidence>
<reference evidence="2" key="1">
    <citation type="journal article" date="2023" name="Nat. Commun.">
        <title>Diploid and tetraploid genomes of Acorus and the evolution of monocots.</title>
        <authorList>
            <person name="Ma L."/>
            <person name="Liu K.W."/>
            <person name="Li Z."/>
            <person name="Hsiao Y.Y."/>
            <person name="Qi Y."/>
            <person name="Fu T."/>
            <person name="Tang G.D."/>
            <person name="Zhang D."/>
            <person name="Sun W.H."/>
            <person name="Liu D.K."/>
            <person name="Li Y."/>
            <person name="Chen G.Z."/>
            <person name="Liu X.D."/>
            <person name="Liao X.Y."/>
            <person name="Jiang Y.T."/>
            <person name="Yu X."/>
            <person name="Hao Y."/>
            <person name="Huang J."/>
            <person name="Zhao X.W."/>
            <person name="Ke S."/>
            <person name="Chen Y.Y."/>
            <person name="Wu W.L."/>
            <person name="Hsu J.L."/>
            <person name="Lin Y.F."/>
            <person name="Huang M.D."/>
            <person name="Li C.Y."/>
            <person name="Huang L."/>
            <person name="Wang Z.W."/>
            <person name="Zhao X."/>
            <person name="Zhong W.Y."/>
            <person name="Peng D.H."/>
            <person name="Ahmad S."/>
            <person name="Lan S."/>
            <person name="Zhang J.S."/>
            <person name="Tsai W.C."/>
            <person name="Van de Peer Y."/>
            <person name="Liu Z.J."/>
        </authorList>
    </citation>
    <scope>NUCLEOTIDE SEQUENCE</scope>
    <source>
        <strain evidence="2">SCP</strain>
    </source>
</reference>
<feature type="region of interest" description="Disordered" evidence="1">
    <location>
        <begin position="50"/>
        <end position="180"/>
    </location>
</feature>
<accession>A0AAV9A7A4</accession>
<feature type="compositionally biased region" description="Basic and acidic residues" evidence="1">
    <location>
        <begin position="72"/>
        <end position="84"/>
    </location>
</feature>
<gene>
    <name evidence="2" type="ORF">QJS04_geneDACA015399</name>
</gene>
<evidence type="ECO:0000256" key="1">
    <source>
        <dbReference type="SAM" id="MobiDB-lite"/>
    </source>
</evidence>
<evidence type="ECO:0000313" key="3">
    <source>
        <dbReference type="Proteomes" id="UP001179952"/>
    </source>
</evidence>